<accession>A0A3A1YPP2</accession>
<dbReference type="EMBL" id="NQYH01000019">
    <property type="protein sequence ID" value="RIY39219.1"/>
    <property type="molecule type" value="Genomic_DNA"/>
</dbReference>
<dbReference type="NCBIfam" id="TIGR01849">
    <property type="entry name" value="PHB_depoly_PhaZ"/>
    <property type="match status" value="1"/>
</dbReference>
<dbReference type="PANTHER" id="PTHR36837:SF4">
    <property type="entry name" value="BLR0908 PROTEIN"/>
    <property type="match status" value="1"/>
</dbReference>
<dbReference type="AlphaFoldDB" id="A0A3A1YPP2"/>
<evidence type="ECO:0000313" key="2">
    <source>
        <dbReference type="EMBL" id="RIY39219.1"/>
    </source>
</evidence>
<dbReference type="RefSeq" id="WP_119516973.1">
    <property type="nucleotide sequence ID" value="NZ_NQYH01000019.1"/>
</dbReference>
<protein>
    <submittedName>
        <fullName evidence="2">Polyhydroxyalkanoate depolymerase</fullName>
    </submittedName>
</protein>
<name>A0A3A1YPP2_9BURK</name>
<dbReference type="OrthoDB" id="9800634at2"/>
<dbReference type="InterPro" id="IPR010915">
    <property type="entry name" value="PHB_depoly_PhaZ"/>
</dbReference>
<dbReference type="SUPFAM" id="SSF53474">
    <property type="entry name" value="alpha/beta-Hydrolases"/>
    <property type="match status" value="1"/>
</dbReference>
<proteinExistence type="predicted"/>
<dbReference type="InterPro" id="IPR051321">
    <property type="entry name" value="PHA/PHB_synthase"/>
</dbReference>
<dbReference type="Gene3D" id="3.40.50.1820">
    <property type="entry name" value="alpha/beta hydrolase"/>
    <property type="match status" value="1"/>
</dbReference>
<organism evidence="2 3">
    <name type="scientific">Neopusillimonas maritima</name>
    <dbReference type="NCBI Taxonomy" id="2026239"/>
    <lineage>
        <taxon>Bacteria</taxon>
        <taxon>Pseudomonadati</taxon>
        <taxon>Pseudomonadota</taxon>
        <taxon>Betaproteobacteria</taxon>
        <taxon>Burkholderiales</taxon>
        <taxon>Alcaligenaceae</taxon>
        <taxon>Neopusillimonas</taxon>
    </lineage>
</organism>
<sequence>MLYDLHELQRSFLTPLSAFTDTGSQLFSHPYSPFAYTPLSRHIAAGYELIHRLGKDYEKPEWCLPSTPIDGKQVAVKDTTVLHKSFCNLVHFKRRLPASRPADPKVLVVAPLSGHHATLLRDTVKALLPAHDVYITDWIDARMIAADQGPFHLDDYVRYVREFIQFLGPNLHVISVCQPTVPVLAAISLMSSDNDPCTPTSMTMMGGPIDPRESPTEVNLLATTNAYSWFEDNLIHRVPPRYPGSGRPVYPGFLQHTGFVAMNPQRHLRSHYDFYLDLIKGDDSDAEAHRRFYDEYNAVLDMPAEFYLDTIRVVFQEFLLPRGKWQIDGQLVDPSAITRTALLTVEGELDDISGLGQTRAAQKLCKNIPADRKQHYMVAGAGHYGIFSGRRWREKICPKIAAFIRQSA</sequence>
<comment type="caution">
    <text evidence="2">The sequence shown here is derived from an EMBL/GenBank/DDBJ whole genome shotgun (WGS) entry which is preliminary data.</text>
</comment>
<feature type="domain" description="PHB de-polymerase C-terminal" evidence="1">
    <location>
        <begin position="206"/>
        <end position="406"/>
    </location>
</feature>
<evidence type="ECO:0000259" key="1">
    <source>
        <dbReference type="Pfam" id="PF06850"/>
    </source>
</evidence>
<dbReference type="Proteomes" id="UP000266206">
    <property type="component" value="Unassembled WGS sequence"/>
</dbReference>
<gene>
    <name evidence="2" type="ORF">CJP73_15045</name>
</gene>
<dbReference type="InterPro" id="IPR029058">
    <property type="entry name" value="AB_hydrolase_fold"/>
</dbReference>
<reference evidence="2 3" key="1">
    <citation type="submission" date="2017-08" db="EMBL/GenBank/DDBJ databases">
        <title>Pusillimonas indicus sp. nov., a member of the family Alcaligenaceae isolated from surface seawater.</title>
        <authorList>
            <person name="Li J."/>
        </authorList>
    </citation>
    <scope>NUCLEOTIDE SEQUENCE [LARGE SCALE GENOMIC DNA]</scope>
    <source>
        <strain evidence="2 3">L52-1-41</strain>
    </source>
</reference>
<dbReference type="PIRSF" id="PIRSF020818">
    <property type="entry name" value="PHB_depoly_PhaZ"/>
    <property type="match status" value="1"/>
</dbReference>
<dbReference type="PANTHER" id="PTHR36837">
    <property type="entry name" value="POLY(3-HYDROXYALKANOATE) POLYMERASE SUBUNIT PHAC"/>
    <property type="match status" value="1"/>
</dbReference>
<dbReference type="InterPro" id="IPR009656">
    <property type="entry name" value="PHB_depo_C"/>
</dbReference>
<dbReference type="Pfam" id="PF06850">
    <property type="entry name" value="PHB_depo_C"/>
    <property type="match status" value="1"/>
</dbReference>
<evidence type="ECO:0000313" key="3">
    <source>
        <dbReference type="Proteomes" id="UP000266206"/>
    </source>
</evidence>